<dbReference type="Proteomes" id="UP000824755">
    <property type="component" value="Chromosome"/>
</dbReference>
<keyword evidence="1" id="KW-0732">Signal</keyword>
<sequence length="153" mass="16238">MNFQTRLFTTAIAAATMVASLQVKALERCGDINGSGDPVAVEVSGVTLGSRVNDKARVVVPTKLFKPDDTIYASVSTKTCTDAATDGTLGVLWTYGEGDASQQVQTESTDLRFSGSGDTVFSIAKPDAWPNGKYTVEIFLNGVSADRQTYSVK</sequence>
<protein>
    <submittedName>
        <fullName evidence="2">Uncharacterized protein</fullName>
    </submittedName>
</protein>
<proteinExistence type="predicted"/>
<evidence type="ECO:0000313" key="3">
    <source>
        <dbReference type="Proteomes" id="UP000824755"/>
    </source>
</evidence>
<feature type="signal peptide" evidence="1">
    <location>
        <begin position="1"/>
        <end position="25"/>
    </location>
</feature>
<evidence type="ECO:0000313" key="2">
    <source>
        <dbReference type="EMBL" id="QYR53801.1"/>
    </source>
</evidence>
<organism evidence="2 3">
    <name type="scientific">Lysobacter soyae</name>
    <dbReference type="NCBI Taxonomy" id="2764185"/>
    <lineage>
        <taxon>Bacteria</taxon>
        <taxon>Pseudomonadati</taxon>
        <taxon>Pseudomonadota</taxon>
        <taxon>Gammaproteobacteria</taxon>
        <taxon>Lysobacterales</taxon>
        <taxon>Lysobacteraceae</taxon>
        <taxon>Lysobacter</taxon>
    </lineage>
</organism>
<gene>
    <name evidence="2" type="ORF">H8L67_04810</name>
</gene>
<reference evidence="2 3" key="1">
    <citation type="submission" date="2021-08" db="EMBL/GenBank/DDBJ databases">
        <title>Lysobacter sp. strain CJ11 Genome sequencing and assembly.</title>
        <authorList>
            <person name="Kim I."/>
        </authorList>
    </citation>
    <scope>NUCLEOTIDE SEQUENCE [LARGE SCALE GENOMIC DNA]</scope>
    <source>
        <strain evidence="2 3">CJ11</strain>
    </source>
</reference>
<evidence type="ECO:0000256" key="1">
    <source>
        <dbReference type="SAM" id="SignalP"/>
    </source>
</evidence>
<accession>A0ABX8WSJ4</accession>
<dbReference type="RefSeq" id="WP_220380606.1">
    <property type="nucleotide sequence ID" value="NZ_CP080544.1"/>
</dbReference>
<feature type="chain" id="PRO_5046052341" evidence="1">
    <location>
        <begin position="26"/>
        <end position="153"/>
    </location>
</feature>
<dbReference type="EMBL" id="CP080544">
    <property type="protein sequence ID" value="QYR53801.1"/>
    <property type="molecule type" value="Genomic_DNA"/>
</dbReference>
<name>A0ABX8WSJ4_9GAMM</name>
<keyword evidence="3" id="KW-1185">Reference proteome</keyword>